<proteinExistence type="inferred from homology"/>
<dbReference type="EC" id="2.1.1.177" evidence="5"/>
<evidence type="ECO:0000256" key="1">
    <source>
        <dbReference type="ARBA" id="ARBA00022603"/>
    </source>
</evidence>
<keyword evidence="3" id="KW-0949">S-adenosyl-L-methionine</keyword>
<dbReference type="AlphaFoldDB" id="A0A485LZ54"/>
<evidence type="ECO:0000256" key="4">
    <source>
        <dbReference type="ARBA" id="ARBA00038303"/>
    </source>
</evidence>
<accession>A0A485LZ54</accession>
<dbReference type="Gene3D" id="3.40.1280.10">
    <property type="match status" value="1"/>
</dbReference>
<dbReference type="Pfam" id="PF02590">
    <property type="entry name" value="SPOUT_MTase"/>
    <property type="match status" value="1"/>
</dbReference>
<sequence length="136" mass="15410">MKLVFCLAGKTERGPVGELVDDYRKRISRYAPVEVIEAKTLRVQSREGVHVLLSPDGRIMTSEGFASFLGDILNSSAKHLFFYVGGPTGFDPEMEKAVPEKISLSAMTFNHQIIRIMLFEQVYRAFTILNNEPYHK</sequence>
<evidence type="ECO:0000256" key="3">
    <source>
        <dbReference type="ARBA" id="ARBA00022691"/>
    </source>
</evidence>
<keyword evidence="1 5" id="KW-0489">Methyltransferase</keyword>
<comment type="similarity">
    <text evidence="4">Belongs to the RNA methyltransferase RlmH family.</text>
</comment>
<name>A0A485LZ54_9ZZZZ</name>
<reference evidence="5" key="1">
    <citation type="submission" date="2019-03" db="EMBL/GenBank/DDBJ databases">
        <authorList>
            <person name="Hao L."/>
        </authorList>
    </citation>
    <scope>NUCLEOTIDE SEQUENCE</scope>
</reference>
<keyword evidence="2 5" id="KW-0808">Transferase</keyword>
<dbReference type="InterPro" id="IPR029026">
    <property type="entry name" value="tRNA_m1G_MTases_N"/>
</dbReference>
<evidence type="ECO:0000256" key="2">
    <source>
        <dbReference type="ARBA" id="ARBA00022679"/>
    </source>
</evidence>
<organism evidence="5">
    <name type="scientific">anaerobic digester metagenome</name>
    <dbReference type="NCBI Taxonomy" id="1263854"/>
    <lineage>
        <taxon>unclassified sequences</taxon>
        <taxon>metagenomes</taxon>
        <taxon>ecological metagenomes</taxon>
    </lineage>
</organism>
<protein>
    <submittedName>
        <fullName evidence="5">Ribosomal RNA large subunit methyltransferase H</fullName>
        <ecNumber evidence="5">2.1.1.177</ecNumber>
    </submittedName>
</protein>
<dbReference type="GO" id="GO:0032259">
    <property type="term" value="P:methylation"/>
    <property type="evidence" value="ECO:0007669"/>
    <property type="project" value="UniProtKB-KW"/>
</dbReference>
<dbReference type="PANTHER" id="PTHR33603">
    <property type="entry name" value="METHYLTRANSFERASE"/>
    <property type="match status" value="1"/>
</dbReference>
<dbReference type="InterPro" id="IPR029028">
    <property type="entry name" value="Alpha/beta_knot_MTases"/>
</dbReference>
<dbReference type="PIRSF" id="PIRSF004505">
    <property type="entry name" value="MT_bac"/>
    <property type="match status" value="1"/>
</dbReference>
<evidence type="ECO:0000313" key="5">
    <source>
        <dbReference type="EMBL" id="VFU11422.1"/>
    </source>
</evidence>
<dbReference type="HAMAP" id="MF_00658">
    <property type="entry name" value="23SrRNA_methyltr_H"/>
    <property type="match status" value="1"/>
</dbReference>
<dbReference type="EMBL" id="CAADRM010000010">
    <property type="protein sequence ID" value="VFU11422.1"/>
    <property type="molecule type" value="Genomic_DNA"/>
</dbReference>
<dbReference type="GO" id="GO:0006364">
    <property type="term" value="P:rRNA processing"/>
    <property type="evidence" value="ECO:0007669"/>
    <property type="project" value="InterPro"/>
</dbReference>
<dbReference type="CDD" id="cd18081">
    <property type="entry name" value="RlmH-like"/>
    <property type="match status" value="1"/>
</dbReference>
<dbReference type="SUPFAM" id="SSF75217">
    <property type="entry name" value="alpha/beta knot"/>
    <property type="match status" value="1"/>
</dbReference>
<dbReference type="InterPro" id="IPR003742">
    <property type="entry name" value="RlmH-like"/>
</dbReference>
<dbReference type="PANTHER" id="PTHR33603:SF1">
    <property type="entry name" value="RIBOSOMAL RNA LARGE SUBUNIT METHYLTRANSFERASE H"/>
    <property type="match status" value="1"/>
</dbReference>
<gene>
    <name evidence="5" type="primary">rlmH</name>
    <name evidence="5" type="ORF">SCFA_1070003</name>
</gene>
<dbReference type="GO" id="GO:0008168">
    <property type="term" value="F:methyltransferase activity"/>
    <property type="evidence" value="ECO:0007669"/>
    <property type="project" value="UniProtKB-KW"/>
</dbReference>